<organism evidence="2 3">
    <name type="scientific">Microbacterium thalli</name>
    <dbReference type="NCBI Taxonomy" id="3027921"/>
    <lineage>
        <taxon>Bacteria</taxon>
        <taxon>Bacillati</taxon>
        <taxon>Actinomycetota</taxon>
        <taxon>Actinomycetes</taxon>
        <taxon>Micrococcales</taxon>
        <taxon>Microbacteriaceae</taxon>
        <taxon>Microbacterium</taxon>
    </lineage>
</organism>
<name>A0ABT5SFN5_9MICO</name>
<accession>A0ABT5SFN5</accession>
<comment type="caution">
    <text evidence="2">The sequence shown here is derived from an EMBL/GenBank/DDBJ whole genome shotgun (WGS) entry which is preliminary data.</text>
</comment>
<keyword evidence="1" id="KW-1133">Transmembrane helix</keyword>
<proteinExistence type="predicted"/>
<sequence>MSFDNGDDKRPTSARIAIWVVVGGIGAYLLISGILGILARGGA</sequence>
<keyword evidence="1" id="KW-0472">Membrane</keyword>
<dbReference type="RefSeq" id="WP_274221291.1">
    <property type="nucleotide sequence ID" value="NZ_JAQZCG020000005.1"/>
</dbReference>
<dbReference type="Proteomes" id="UP001218170">
    <property type="component" value="Unassembled WGS sequence"/>
</dbReference>
<evidence type="ECO:0000256" key="1">
    <source>
        <dbReference type="SAM" id="Phobius"/>
    </source>
</evidence>
<keyword evidence="1" id="KW-0812">Transmembrane</keyword>
<feature type="transmembrane region" description="Helical" evidence="1">
    <location>
        <begin position="16"/>
        <end position="39"/>
    </location>
</feature>
<evidence type="ECO:0000313" key="3">
    <source>
        <dbReference type="Proteomes" id="UP001218170"/>
    </source>
</evidence>
<keyword evidence="3" id="KW-1185">Reference proteome</keyword>
<dbReference type="EMBL" id="JAQZCI010000001">
    <property type="protein sequence ID" value="MDD7961536.1"/>
    <property type="molecule type" value="Genomic_DNA"/>
</dbReference>
<reference evidence="2 3" key="1">
    <citation type="submission" date="2023-02" db="EMBL/GenBank/DDBJ databases">
        <title>Study of novel species of the Microbacterium genus.</title>
        <authorList>
            <person name="Arroyo-Herrera I."/>
            <person name="Roman-Ponce B."/>
            <person name="Vasquez-Murrieta M.S."/>
        </authorList>
    </citation>
    <scope>NUCLEOTIDE SEQUENCE [LARGE SCALE GENOMIC DNA]</scope>
    <source>
        <strain evidence="2 3">NE1TT3</strain>
    </source>
</reference>
<evidence type="ECO:0000313" key="2">
    <source>
        <dbReference type="EMBL" id="MDD7961536.1"/>
    </source>
</evidence>
<protein>
    <submittedName>
        <fullName evidence="2">Uncharacterized protein</fullName>
    </submittedName>
</protein>
<gene>
    <name evidence="2" type="ORF">PUW80_04130</name>
</gene>